<sequence length="343" mass="39521">MAENLLDDHHALRGVFLFMFVQGLSSNEARRTMCEVLGADTIPRTTIKFWFKRFEQGNYNLEDKPKPGRPCLDIDDDISMTLEEEPRATLREVSSTVGHAHSTVSSHLHRMGRVPKFGQIIPHVLTDFQKKVRCDLSLSLLTREPTTDWIKKIMTGDEKWILYINHTRKRQWVLAGEAAESDPKGELHEKKIMLSIWWDSAGVIYRELLPDSTTINSDVYCSQMENVLHAYRSHRPRSSKILLLHDNAKPHTSLKTRSKLQSLGIEVLPHPPYSPDLAPTDYHLFRSLQNSLAGEKFDDRKDVEKFLDHFFASKSPEFYANGIAQLPLRWQEVMNSNGEYISH</sequence>
<dbReference type="InterPro" id="IPR001888">
    <property type="entry name" value="Transposase_1"/>
</dbReference>
<dbReference type="STRING" id="1611254.A0A2G5T6W7"/>
<dbReference type="Gene3D" id="3.30.420.10">
    <property type="entry name" value="Ribonuclease H-like superfamily/Ribonuclease H"/>
    <property type="match status" value="1"/>
</dbReference>
<comment type="caution">
    <text evidence="2">The sequence shown here is derived from an EMBL/GenBank/DDBJ whole genome shotgun (WGS) entry which is preliminary data.</text>
</comment>
<dbReference type="GO" id="GO:0000014">
    <property type="term" value="F:single-stranded DNA endodeoxyribonuclease activity"/>
    <property type="evidence" value="ECO:0007669"/>
    <property type="project" value="TreeGrafter"/>
</dbReference>
<dbReference type="EMBL" id="PDUG01000005">
    <property type="protein sequence ID" value="PIC22929.1"/>
    <property type="molecule type" value="Genomic_DNA"/>
</dbReference>
<evidence type="ECO:0000313" key="3">
    <source>
        <dbReference type="Proteomes" id="UP000230233"/>
    </source>
</evidence>
<dbReference type="GO" id="GO:0046975">
    <property type="term" value="F:histone H3K36 methyltransferase activity"/>
    <property type="evidence" value="ECO:0007669"/>
    <property type="project" value="TreeGrafter"/>
</dbReference>
<accession>A0A2G5T6W7</accession>
<dbReference type="GO" id="GO:0044547">
    <property type="term" value="F:DNA topoisomerase binding"/>
    <property type="evidence" value="ECO:0007669"/>
    <property type="project" value="TreeGrafter"/>
</dbReference>
<dbReference type="GO" id="GO:0031297">
    <property type="term" value="P:replication fork processing"/>
    <property type="evidence" value="ECO:0007669"/>
    <property type="project" value="TreeGrafter"/>
</dbReference>
<dbReference type="InterPro" id="IPR052709">
    <property type="entry name" value="Transposase-MT_Hybrid"/>
</dbReference>
<feature type="domain" description="Mos1 transposase HTH" evidence="1">
    <location>
        <begin position="9"/>
        <end position="58"/>
    </location>
</feature>
<dbReference type="GO" id="GO:0003690">
    <property type="term" value="F:double-stranded DNA binding"/>
    <property type="evidence" value="ECO:0007669"/>
    <property type="project" value="TreeGrafter"/>
</dbReference>
<evidence type="ECO:0000313" key="2">
    <source>
        <dbReference type="EMBL" id="PIC22929.1"/>
    </source>
</evidence>
<proteinExistence type="predicted"/>
<dbReference type="GO" id="GO:0006303">
    <property type="term" value="P:double-strand break repair via nonhomologous end joining"/>
    <property type="evidence" value="ECO:0007669"/>
    <property type="project" value="TreeGrafter"/>
</dbReference>
<name>A0A2G5T6W7_9PELO</name>
<dbReference type="Gene3D" id="1.10.10.1450">
    <property type="match status" value="1"/>
</dbReference>
<dbReference type="Proteomes" id="UP000230233">
    <property type="component" value="Chromosome V"/>
</dbReference>
<protein>
    <recommendedName>
        <fullName evidence="1">Mos1 transposase HTH domain-containing protein</fullName>
    </recommendedName>
</protein>
<evidence type="ECO:0000259" key="1">
    <source>
        <dbReference type="Pfam" id="PF17906"/>
    </source>
</evidence>
<dbReference type="GO" id="GO:0005634">
    <property type="term" value="C:nucleus"/>
    <property type="evidence" value="ECO:0007669"/>
    <property type="project" value="TreeGrafter"/>
</dbReference>
<dbReference type="OrthoDB" id="5838246at2759"/>
<dbReference type="PANTHER" id="PTHR46060">
    <property type="entry name" value="MARINER MOS1 TRANSPOSASE-LIKE PROTEIN"/>
    <property type="match status" value="1"/>
</dbReference>
<dbReference type="GO" id="GO:0000729">
    <property type="term" value="P:DNA double-strand break processing"/>
    <property type="evidence" value="ECO:0007669"/>
    <property type="project" value="TreeGrafter"/>
</dbReference>
<keyword evidence="3" id="KW-1185">Reference proteome</keyword>
<dbReference type="InterPro" id="IPR036397">
    <property type="entry name" value="RNaseH_sf"/>
</dbReference>
<dbReference type="AlphaFoldDB" id="A0A2G5T6W7"/>
<dbReference type="PANTHER" id="PTHR46060:SF2">
    <property type="entry name" value="HISTONE-LYSINE N-METHYLTRANSFERASE SETMAR"/>
    <property type="match status" value="1"/>
</dbReference>
<dbReference type="InterPro" id="IPR041426">
    <property type="entry name" value="Mos1_HTH"/>
</dbReference>
<dbReference type="GO" id="GO:0003697">
    <property type="term" value="F:single-stranded DNA binding"/>
    <property type="evidence" value="ECO:0007669"/>
    <property type="project" value="TreeGrafter"/>
</dbReference>
<dbReference type="GO" id="GO:0044774">
    <property type="term" value="P:mitotic DNA integrity checkpoint signaling"/>
    <property type="evidence" value="ECO:0007669"/>
    <property type="project" value="TreeGrafter"/>
</dbReference>
<dbReference type="GO" id="GO:0042800">
    <property type="term" value="F:histone H3K4 methyltransferase activity"/>
    <property type="evidence" value="ECO:0007669"/>
    <property type="project" value="TreeGrafter"/>
</dbReference>
<reference evidence="3" key="1">
    <citation type="submission" date="2017-10" db="EMBL/GenBank/DDBJ databases">
        <title>Rapid genome shrinkage in a self-fertile nematode reveals novel sperm competition proteins.</title>
        <authorList>
            <person name="Yin D."/>
            <person name="Schwarz E.M."/>
            <person name="Thomas C.G."/>
            <person name="Felde R.L."/>
            <person name="Korf I.F."/>
            <person name="Cutter A.D."/>
            <person name="Schartner C.M."/>
            <person name="Ralston E.J."/>
            <person name="Meyer B.J."/>
            <person name="Haag E.S."/>
        </authorList>
    </citation>
    <scope>NUCLEOTIDE SEQUENCE [LARGE SCALE GENOMIC DNA]</scope>
    <source>
        <strain evidence="3">JU1422</strain>
    </source>
</reference>
<dbReference type="Pfam" id="PF01359">
    <property type="entry name" value="Transposase_1"/>
    <property type="match status" value="1"/>
</dbReference>
<gene>
    <name evidence="2" type="primary">Cnig_chr_V.g16808</name>
    <name evidence="2" type="ORF">B9Z55_016808</name>
</gene>
<dbReference type="Pfam" id="PF17906">
    <property type="entry name" value="HTH_48"/>
    <property type="match status" value="1"/>
</dbReference>
<organism evidence="2 3">
    <name type="scientific">Caenorhabditis nigoni</name>
    <dbReference type="NCBI Taxonomy" id="1611254"/>
    <lineage>
        <taxon>Eukaryota</taxon>
        <taxon>Metazoa</taxon>
        <taxon>Ecdysozoa</taxon>
        <taxon>Nematoda</taxon>
        <taxon>Chromadorea</taxon>
        <taxon>Rhabditida</taxon>
        <taxon>Rhabditina</taxon>
        <taxon>Rhabditomorpha</taxon>
        <taxon>Rhabditoidea</taxon>
        <taxon>Rhabditidae</taxon>
        <taxon>Peloderinae</taxon>
        <taxon>Caenorhabditis</taxon>
    </lineage>
</organism>
<dbReference type="GO" id="GO:0015074">
    <property type="term" value="P:DNA integration"/>
    <property type="evidence" value="ECO:0007669"/>
    <property type="project" value="TreeGrafter"/>
</dbReference>
<dbReference type="GO" id="GO:0000793">
    <property type="term" value="C:condensed chromosome"/>
    <property type="evidence" value="ECO:0007669"/>
    <property type="project" value="TreeGrafter"/>
</dbReference>
<dbReference type="GO" id="GO:0035861">
    <property type="term" value="C:site of double-strand break"/>
    <property type="evidence" value="ECO:0007669"/>
    <property type="project" value="TreeGrafter"/>
</dbReference>